<dbReference type="InParanoid" id="F6HPI1"/>
<protein>
    <submittedName>
        <fullName evidence="1">Uncharacterized protein</fullName>
    </submittedName>
</protein>
<evidence type="ECO:0000313" key="1">
    <source>
        <dbReference type="EMBL" id="CCB56609.1"/>
    </source>
</evidence>
<reference evidence="2" key="1">
    <citation type="journal article" date="2007" name="Nature">
        <title>The grapevine genome sequence suggests ancestral hexaploidization in major angiosperm phyla.</title>
        <authorList>
            <consortium name="The French-Italian Public Consortium for Grapevine Genome Characterization."/>
            <person name="Jaillon O."/>
            <person name="Aury J.-M."/>
            <person name="Noel B."/>
            <person name="Policriti A."/>
            <person name="Clepet C."/>
            <person name="Casagrande A."/>
            <person name="Choisne N."/>
            <person name="Aubourg S."/>
            <person name="Vitulo N."/>
            <person name="Jubin C."/>
            <person name="Vezzi A."/>
            <person name="Legeai F."/>
            <person name="Hugueney P."/>
            <person name="Dasilva C."/>
            <person name="Horner D."/>
            <person name="Mica E."/>
            <person name="Jublot D."/>
            <person name="Poulain J."/>
            <person name="Bruyere C."/>
            <person name="Billault A."/>
            <person name="Segurens B."/>
            <person name="Gouyvenoux M."/>
            <person name="Ugarte E."/>
            <person name="Cattonaro F."/>
            <person name="Anthouard V."/>
            <person name="Vico V."/>
            <person name="Del Fabbro C."/>
            <person name="Alaux M."/>
            <person name="Di Gaspero G."/>
            <person name="Dumas V."/>
            <person name="Felice N."/>
            <person name="Paillard S."/>
            <person name="Juman I."/>
            <person name="Moroldo M."/>
            <person name="Scalabrin S."/>
            <person name="Canaguier A."/>
            <person name="Le Clainche I."/>
            <person name="Malacrida G."/>
            <person name="Durand E."/>
            <person name="Pesole G."/>
            <person name="Laucou V."/>
            <person name="Chatelet P."/>
            <person name="Merdinoglu D."/>
            <person name="Delledonne M."/>
            <person name="Pezzotti M."/>
            <person name="Lecharny A."/>
            <person name="Scarpelli C."/>
            <person name="Artiguenave F."/>
            <person name="Pe M.E."/>
            <person name="Valle G."/>
            <person name="Morgante M."/>
            <person name="Caboche M."/>
            <person name="Adam-Blondon A.-F."/>
            <person name="Weissenbach J."/>
            <person name="Quetier F."/>
            <person name="Wincker P."/>
        </authorList>
    </citation>
    <scope>NUCLEOTIDE SEQUENCE [LARGE SCALE GENOMIC DNA]</scope>
    <source>
        <strain evidence="2">cv. Pinot noir / PN40024</strain>
    </source>
</reference>
<sequence>MEQRITTQHQSTTWILRAQQPKQKPRKIPVKLFLKSQPFILECWIM</sequence>
<dbReference type="Proteomes" id="UP000009183">
    <property type="component" value="Chromosome 1"/>
</dbReference>
<dbReference type="PaxDb" id="29760-VIT_01s0026g01180.t01"/>
<accession>F6HPI1</accession>
<proteinExistence type="predicted"/>
<dbReference type="AlphaFoldDB" id="F6HPI1"/>
<gene>
    <name evidence="1" type="ordered locus">VIT_01s0026g01180</name>
</gene>
<keyword evidence="2" id="KW-1185">Reference proteome</keyword>
<name>F6HPI1_VITVI</name>
<dbReference type="EMBL" id="FN596002">
    <property type="protein sequence ID" value="CCB56609.1"/>
    <property type="molecule type" value="Genomic_DNA"/>
</dbReference>
<organism evidence="1 2">
    <name type="scientific">Vitis vinifera</name>
    <name type="common">Grape</name>
    <dbReference type="NCBI Taxonomy" id="29760"/>
    <lineage>
        <taxon>Eukaryota</taxon>
        <taxon>Viridiplantae</taxon>
        <taxon>Streptophyta</taxon>
        <taxon>Embryophyta</taxon>
        <taxon>Tracheophyta</taxon>
        <taxon>Spermatophyta</taxon>
        <taxon>Magnoliopsida</taxon>
        <taxon>eudicotyledons</taxon>
        <taxon>Gunneridae</taxon>
        <taxon>Pentapetalae</taxon>
        <taxon>rosids</taxon>
        <taxon>Vitales</taxon>
        <taxon>Vitaceae</taxon>
        <taxon>Viteae</taxon>
        <taxon>Vitis</taxon>
    </lineage>
</organism>
<evidence type="ECO:0000313" key="2">
    <source>
        <dbReference type="Proteomes" id="UP000009183"/>
    </source>
</evidence>
<dbReference type="HOGENOM" id="CLU_3192380_0_0_1"/>